<name>A0A8C4X0P8_EPTBU</name>
<evidence type="ECO:0000256" key="1">
    <source>
        <dbReference type="SAM" id="MobiDB-lite"/>
    </source>
</evidence>
<dbReference type="OMA" id="WTPDCKR"/>
<evidence type="ECO:0000313" key="4">
    <source>
        <dbReference type="Proteomes" id="UP000694388"/>
    </source>
</evidence>
<protein>
    <submittedName>
        <fullName evidence="3">Tubulin tyrosine ligase-like family, member 12</fullName>
    </submittedName>
</protein>
<dbReference type="PANTHER" id="PTHR46088:SF1">
    <property type="entry name" value="TUBULIN--TYROSINE LIGASE-LIKE PROTEIN 12"/>
    <property type="match status" value="1"/>
</dbReference>
<evidence type="ECO:0000313" key="3">
    <source>
        <dbReference type="Ensembl" id="ENSEBUP00000024857.1"/>
    </source>
</evidence>
<feature type="region of interest" description="Disordered" evidence="1">
    <location>
        <begin position="77"/>
        <end position="136"/>
    </location>
</feature>
<dbReference type="Pfam" id="PF03133">
    <property type="entry name" value="TTL"/>
    <property type="match status" value="1"/>
</dbReference>
<proteinExistence type="predicted"/>
<dbReference type="InterPro" id="IPR004344">
    <property type="entry name" value="TTL/TTLL_fam"/>
</dbReference>
<sequence>MAASDEHAPGVSRSEACSQTCKKDDWHDDEAFRHFVALHGPSLRLSGLPEVYWPRLHHKLRNEVFDAGDVFGIMIVQQPDDDDDDDDEEGGGKEDEGAAGLECEEHVKGGKDEESVPVEEKQDMKRGERMMEAEEEEEVKVLIEEEMEEGEEKERSAKGMSEWESEYKVLVTQEGGLSTSDPDSIFLIDHAWTFRRSNMHRDLVGIPGLAHRMAEMMGIGFHGEIPDADLIGQIMSGSWYYSQTYSPSLASAEQRVPVWYIMDEFGSRIQHADKPTCRTAPLYYIPGQQAFTLLWPLKDLAHGDEVTRDFAYGELDPLVRTCRLMPWQPADISHISAEVSEPPIGYFEAIFAENKQILPVPIEPTVFSKDKVFRVFTDNPQVAGNLHHPRFVLVDAEEDADILFLNSETKDYRQMSKERPTVMLSQFPGENLVTVKDCLAAIGRRSAKDNVKGSSWLPITFNLRTELPQFVRYFLQRQSRGEDNHWICKPWNLARGLDTHVCNNLHEIIRHRESTPKVVCKYIEQPVLFHREDVGKVKFDIRYVVLLRSVQPLSLYVYDVFWLRFANRPFSLDDLDDFEKHFTVMNYTDGVQLKQINCDEFIPQFEAQYPKFKWRDIQEKIFQAIVELFRAATSKPPPMGICPYPQSRAVYAVDLMLKWESDAEGKETMQQQILEVNFNPDCERACRFHPSFFDDIFSTLFLDVPEGRHVTRLC</sequence>
<reference evidence="3" key="1">
    <citation type="submission" date="2025-08" db="UniProtKB">
        <authorList>
            <consortium name="Ensembl"/>
        </authorList>
    </citation>
    <scope>IDENTIFICATION</scope>
</reference>
<evidence type="ECO:0000259" key="2">
    <source>
        <dbReference type="Pfam" id="PF25556"/>
    </source>
</evidence>
<dbReference type="Pfam" id="PF25556">
    <property type="entry name" value="SET_TTL"/>
    <property type="match status" value="1"/>
</dbReference>
<feature type="domain" description="Tubulin--tyrosine ligase-like protein 12 SET-like" evidence="2">
    <location>
        <begin position="163"/>
        <end position="331"/>
    </location>
</feature>
<dbReference type="PROSITE" id="PS51221">
    <property type="entry name" value="TTL"/>
    <property type="match status" value="1"/>
</dbReference>
<feature type="compositionally biased region" description="Acidic residues" evidence="1">
    <location>
        <begin position="79"/>
        <end position="89"/>
    </location>
</feature>
<organism evidence="3 4">
    <name type="scientific">Eptatretus burgeri</name>
    <name type="common">Inshore hagfish</name>
    <dbReference type="NCBI Taxonomy" id="7764"/>
    <lineage>
        <taxon>Eukaryota</taxon>
        <taxon>Metazoa</taxon>
        <taxon>Chordata</taxon>
        <taxon>Craniata</taxon>
        <taxon>Vertebrata</taxon>
        <taxon>Cyclostomata</taxon>
        <taxon>Myxini</taxon>
        <taxon>Myxiniformes</taxon>
        <taxon>Myxinidae</taxon>
        <taxon>Eptatretinae</taxon>
        <taxon>Eptatretus</taxon>
    </lineage>
</organism>
<dbReference type="GO" id="GO:0005737">
    <property type="term" value="C:cytoplasm"/>
    <property type="evidence" value="ECO:0007669"/>
    <property type="project" value="TreeGrafter"/>
</dbReference>
<dbReference type="Gene3D" id="3.30.470.20">
    <property type="entry name" value="ATP-grasp fold, B domain"/>
    <property type="match status" value="1"/>
</dbReference>
<dbReference type="InterPro" id="IPR027749">
    <property type="entry name" value="TTLL12"/>
</dbReference>
<accession>A0A8C4X0P8</accession>
<dbReference type="Proteomes" id="UP000694388">
    <property type="component" value="Unplaced"/>
</dbReference>
<dbReference type="Ensembl" id="ENSEBUT00000025434.1">
    <property type="protein sequence ID" value="ENSEBUP00000024857.1"/>
    <property type="gene ID" value="ENSEBUG00000015356.1"/>
</dbReference>
<dbReference type="GeneTree" id="ENSGT00390000006760"/>
<dbReference type="PANTHER" id="PTHR46088">
    <property type="entry name" value="TUBULIN--TYROSINE LIGASE-LIKE PROTEIN 12"/>
    <property type="match status" value="1"/>
</dbReference>
<keyword evidence="4" id="KW-1185">Reference proteome</keyword>
<reference evidence="3" key="2">
    <citation type="submission" date="2025-09" db="UniProtKB">
        <authorList>
            <consortium name="Ensembl"/>
        </authorList>
    </citation>
    <scope>IDENTIFICATION</scope>
</reference>
<feature type="compositionally biased region" description="Basic and acidic residues" evidence="1">
    <location>
        <begin position="103"/>
        <end position="132"/>
    </location>
</feature>
<dbReference type="InterPro" id="IPR057954">
    <property type="entry name" value="SET_TTL12"/>
</dbReference>
<dbReference type="AlphaFoldDB" id="A0A8C4X0P8"/>